<proteinExistence type="predicted"/>
<sequence length="1038" mass="114214">MHCNKLADKKKHAHISHVSTTSSSNAPVPSANLCSRCNQQQGDTGNILKTRRYSVSTQTRQMCPFQVRISALAATSSRAIQVTFSKHEDTASVLELDKCARSKCESLLSLKPAAGRYSANLCSRCNQQQGDTGNILKTRRYSVSTRTRQMCSFQVRISALAATSSRAIQVTFSKHEDTASVLELDKCARSKCESLLSLQPAAGRYSANLCSRCNQQQGDTGNILKTRRYSVSTRTRQMCPFQVRISARAATSSRAIQVTFSKHEDTASVLELDKCARSKCESLLSLQPAAGRYSANLCSRCNQQQGDTGNILKTRRYSVSTQTRQMCSFQVRISALAATSSRAIQVTFSKHEDTASVLELDKCARSKCESLLALQPAAGRYSANLCSRCNQQQGDTGNILKTRRYSVSTRTRQMCPFQVRISALAATSSRAIQVTFSKHEDTASVLELDKCARSKCESLLSLQPAAGRYSANLCSRCNQQQGDTGNILKTRRYSVSTRTRQMHGAYLEFTTCWVMWWNYHSGTASASLPPRRTGFNTGPGHSRIFARGYRAGRCRWSAGFLGVFLFPPLHSGAAPFSPHFTLTSSKPSLLKEIKPHHLGFFHFRLLPATCSCIEIVYTISAFSSGATEQEQTLHFHVPYLVLPSYFGAARARLVLPPARLLPGYQLAQYAGPAVPNLVNNPALSLPHPRRRGIHGNRETPTSAAAPVRAVQPRSSQRDGSSPAAPRQIFTILPPSLRPVLVNRNTWAHVRGAAILAIFNTRVQLPIALTRKALNPVAGRTRGDILAPSSTSCINDKVLYNLTRPAKSSHSCGYERREREKLPTCCWVKVNTPQTSGGHAPPAAGSRANAASIAHTFPASQQLVDKDFWIRSFTDTPWLGSTGCRNRLTNSNVRQVSPSAHAGNRTRLAVVGGESDCTITASLELKNTLYMAGELLGARWVCKLRSRRRQLRARTRELFAQQVRRRTRKQTDEVLQADIQQRRFSLVLCVSTTTTLFLCIGSRESTTAGCATVEQGRDASPRCNLDLATHHACRAGIGR</sequence>
<dbReference type="EMBL" id="JARBHB010000013">
    <property type="protein sequence ID" value="KAJ8869796.1"/>
    <property type="molecule type" value="Genomic_DNA"/>
</dbReference>
<feature type="region of interest" description="Disordered" evidence="1">
    <location>
        <begin position="685"/>
        <end position="725"/>
    </location>
</feature>
<evidence type="ECO:0000256" key="1">
    <source>
        <dbReference type="SAM" id="MobiDB-lite"/>
    </source>
</evidence>
<name>A0ABQ9GBL5_9NEOP</name>
<accession>A0ABQ9GBL5</accession>
<gene>
    <name evidence="2" type="ORF">PR048_028804</name>
</gene>
<feature type="region of interest" description="Disordered" evidence="1">
    <location>
        <begin position="1"/>
        <end position="28"/>
    </location>
</feature>
<organism evidence="2 3">
    <name type="scientific">Dryococelus australis</name>
    <dbReference type="NCBI Taxonomy" id="614101"/>
    <lineage>
        <taxon>Eukaryota</taxon>
        <taxon>Metazoa</taxon>
        <taxon>Ecdysozoa</taxon>
        <taxon>Arthropoda</taxon>
        <taxon>Hexapoda</taxon>
        <taxon>Insecta</taxon>
        <taxon>Pterygota</taxon>
        <taxon>Neoptera</taxon>
        <taxon>Polyneoptera</taxon>
        <taxon>Phasmatodea</taxon>
        <taxon>Verophasmatodea</taxon>
        <taxon>Anareolatae</taxon>
        <taxon>Phasmatidae</taxon>
        <taxon>Eurycanthinae</taxon>
        <taxon>Dryococelus</taxon>
    </lineage>
</organism>
<comment type="caution">
    <text evidence="2">The sequence shown here is derived from an EMBL/GenBank/DDBJ whole genome shotgun (WGS) entry which is preliminary data.</text>
</comment>
<keyword evidence="3" id="KW-1185">Reference proteome</keyword>
<feature type="compositionally biased region" description="Polar residues" evidence="1">
    <location>
        <begin position="17"/>
        <end position="28"/>
    </location>
</feature>
<protein>
    <submittedName>
        <fullName evidence="2">Uncharacterized protein</fullName>
    </submittedName>
</protein>
<evidence type="ECO:0000313" key="3">
    <source>
        <dbReference type="Proteomes" id="UP001159363"/>
    </source>
</evidence>
<dbReference type="Proteomes" id="UP001159363">
    <property type="component" value="Chromosome 12"/>
</dbReference>
<evidence type="ECO:0000313" key="2">
    <source>
        <dbReference type="EMBL" id="KAJ8869796.1"/>
    </source>
</evidence>
<reference evidence="2 3" key="1">
    <citation type="submission" date="2023-02" db="EMBL/GenBank/DDBJ databases">
        <title>LHISI_Scaffold_Assembly.</title>
        <authorList>
            <person name="Stuart O.P."/>
            <person name="Cleave R."/>
            <person name="Magrath M.J.L."/>
            <person name="Mikheyev A.S."/>
        </authorList>
    </citation>
    <scope>NUCLEOTIDE SEQUENCE [LARGE SCALE GENOMIC DNA]</scope>
    <source>
        <strain evidence="2">Daus_M_001</strain>
        <tissue evidence="2">Leg muscle</tissue>
    </source>
</reference>